<proteinExistence type="predicted"/>
<protein>
    <submittedName>
        <fullName evidence="2">Uncharacterized protein</fullName>
    </submittedName>
</protein>
<evidence type="ECO:0000256" key="1">
    <source>
        <dbReference type="SAM" id="Phobius"/>
    </source>
</evidence>
<dbReference type="AlphaFoldDB" id="A0A1X7VRF3"/>
<name>A0A1X7VRF3_AMPQE</name>
<accession>A0A1X7VRF3</accession>
<sequence length="75" mass="8806">MVRCDSDVTVGTAMVIYATCILIKFDHIDVPCDIESVTSELMLSKNLYINRNHFPLYFLCFLYIIVRPLTRFSYY</sequence>
<keyword evidence="1" id="KW-1133">Transmembrane helix</keyword>
<feature type="transmembrane region" description="Helical" evidence="1">
    <location>
        <begin position="54"/>
        <end position="70"/>
    </location>
</feature>
<keyword evidence="1" id="KW-0472">Membrane</keyword>
<organism evidence="2">
    <name type="scientific">Amphimedon queenslandica</name>
    <name type="common">Sponge</name>
    <dbReference type="NCBI Taxonomy" id="400682"/>
    <lineage>
        <taxon>Eukaryota</taxon>
        <taxon>Metazoa</taxon>
        <taxon>Porifera</taxon>
        <taxon>Demospongiae</taxon>
        <taxon>Heteroscleromorpha</taxon>
        <taxon>Haplosclerida</taxon>
        <taxon>Niphatidae</taxon>
        <taxon>Amphimedon</taxon>
    </lineage>
</organism>
<dbReference type="EnsemblMetazoa" id="Aqu2.1.42474_001">
    <property type="protein sequence ID" value="Aqu2.1.42474_001"/>
    <property type="gene ID" value="Aqu2.1.42474"/>
</dbReference>
<dbReference type="InParanoid" id="A0A1X7VRF3"/>
<evidence type="ECO:0000313" key="2">
    <source>
        <dbReference type="EnsemblMetazoa" id="Aqu2.1.42474_001"/>
    </source>
</evidence>
<keyword evidence="1" id="KW-0812">Transmembrane</keyword>
<reference evidence="2" key="1">
    <citation type="submission" date="2017-05" db="UniProtKB">
        <authorList>
            <consortium name="EnsemblMetazoa"/>
        </authorList>
    </citation>
    <scope>IDENTIFICATION</scope>
</reference>